<dbReference type="PANTHER" id="PTHR43004:SF19">
    <property type="entry name" value="BINDING MONOOXYGENASE, PUTATIVE (JCVI)-RELATED"/>
    <property type="match status" value="1"/>
</dbReference>
<dbReference type="AlphaFoldDB" id="A0AAD4GC28"/>
<keyword evidence="3" id="KW-0274">FAD</keyword>
<accession>A0AAD4GC28</accession>
<dbReference type="Proteomes" id="UP001194468">
    <property type="component" value="Unassembled WGS sequence"/>
</dbReference>
<evidence type="ECO:0000256" key="1">
    <source>
        <dbReference type="ARBA" id="ARBA00001974"/>
    </source>
</evidence>
<reference evidence="6" key="2">
    <citation type="journal article" date="2020" name="Nat. Commun.">
        <title>Large-scale genome sequencing of mycorrhizal fungi provides insights into the early evolution of symbiotic traits.</title>
        <authorList>
            <person name="Miyauchi S."/>
            <person name="Kiss E."/>
            <person name="Kuo A."/>
            <person name="Drula E."/>
            <person name="Kohler A."/>
            <person name="Sanchez-Garcia M."/>
            <person name="Morin E."/>
            <person name="Andreopoulos B."/>
            <person name="Barry K.W."/>
            <person name="Bonito G."/>
            <person name="Buee M."/>
            <person name="Carver A."/>
            <person name="Chen C."/>
            <person name="Cichocki N."/>
            <person name="Clum A."/>
            <person name="Culley D."/>
            <person name="Crous P.W."/>
            <person name="Fauchery L."/>
            <person name="Girlanda M."/>
            <person name="Hayes R.D."/>
            <person name="Keri Z."/>
            <person name="LaButti K."/>
            <person name="Lipzen A."/>
            <person name="Lombard V."/>
            <person name="Magnuson J."/>
            <person name="Maillard F."/>
            <person name="Murat C."/>
            <person name="Nolan M."/>
            <person name="Ohm R.A."/>
            <person name="Pangilinan J."/>
            <person name="Pereira M.F."/>
            <person name="Perotto S."/>
            <person name="Peter M."/>
            <person name="Pfister S."/>
            <person name="Riley R."/>
            <person name="Sitrit Y."/>
            <person name="Stielow J.B."/>
            <person name="Szollosi G."/>
            <person name="Zifcakova L."/>
            <person name="Stursova M."/>
            <person name="Spatafora J.W."/>
            <person name="Tedersoo L."/>
            <person name="Vaario L.M."/>
            <person name="Yamada A."/>
            <person name="Yan M."/>
            <person name="Wang P."/>
            <person name="Xu J."/>
            <person name="Bruns T."/>
            <person name="Baldrian P."/>
            <person name="Vilgalys R."/>
            <person name="Dunand C."/>
            <person name="Henrissat B."/>
            <person name="Grigoriev I.V."/>
            <person name="Hibbett D."/>
            <person name="Nagy L.G."/>
            <person name="Martin F.M."/>
        </authorList>
    </citation>
    <scope>NUCLEOTIDE SEQUENCE</scope>
    <source>
        <strain evidence="6">BED1</strain>
    </source>
</reference>
<feature type="domain" description="FAD-binding" evidence="5">
    <location>
        <begin position="6"/>
        <end position="59"/>
    </location>
</feature>
<evidence type="ECO:0000259" key="5">
    <source>
        <dbReference type="Pfam" id="PF01494"/>
    </source>
</evidence>
<dbReference type="InterPro" id="IPR036188">
    <property type="entry name" value="FAD/NAD-bd_sf"/>
</dbReference>
<sequence>MPLENRVDVLIVGAGPSGVMQATALAMAGVDVKIIDKRPVTVSTGHADGILPRTTENFQVMPFQVSITVVSNVCNTMDSPSA</sequence>
<dbReference type="GO" id="GO:0016709">
    <property type="term" value="F:oxidoreductase activity, acting on paired donors, with incorporation or reduction of molecular oxygen, NAD(P)H as one donor, and incorporation of one atom of oxygen"/>
    <property type="evidence" value="ECO:0007669"/>
    <property type="project" value="UniProtKB-ARBA"/>
</dbReference>
<dbReference type="Pfam" id="PF01494">
    <property type="entry name" value="FAD_binding_3"/>
    <property type="match status" value="1"/>
</dbReference>
<organism evidence="6 7">
    <name type="scientific">Boletus edulis BED1</name>
    <dbReference type="NCBI Taxonomy" id="1328754"/>
    <lineage>
        <taxon>Eukaryota</taxon>
        <taxon>Fungi</taxon>
        <taxon>Dikarya</taxon>
        <taxon>Basidiomycota</taxon>
        <taxon>Agaricomycotina</taxon>
        <taxon>Agaricomycetes</taxon>
        <taxon>Agaricomycetidae</taxon>
        <taxon>Boletales</taxon>
        <taxon>Boletineae</taxon>
        <taxon>Boletaceae</taxon>
        <taxon>Boletoideae</taxon>
        <taxon>Boletus</taxon>
    </lineage>
</organism>
<evidence type="ECO:0000313" key="7">
    <source>
        <dbReference type="Proteomes" id="UP001194468"/>
    </source>
</evidence>
<keyword evidence="4" id="KW-0560">Oxidoreductase</keyword>
<comment type="cofactor">
    <cofactor evidence="1">
        <name>FAD</name>
        <dbReference type="ChEBI" id="CHEBI:57692"/>
    </cofactor>
</comment>
<gene>
    <name evidence="6" type="ORF">L210DRAFT_3551298</name>
</gene>
<evidence type="ECO:0000256" key="3">
    <source>
        <dbReference type="ARBA" id="ARBA00022827"/>
    </source>
</evidence>
<dbReference type="EMBL" id="WHUW01000025">
    <property type="protein sequence ID" value="KAF8435470.1"/>
    <property type="molecule type" value="Genomic_DNA"/>
</dbReference>
<keyword evidence="7" id="KW-1185">Reference proteome</keyword>
<evidence type="ECO:0000313" key="6">
    <source>
        <dbReference type="EMBL" id="KAF8435470.1"/>
    </source>
</evidence>
<dbReference type="InterPro" id="IPR050641">
    <property type="entry name" value="RIFMO-like"/>
</dbReference>
<reference evidence="6" key="1">
    <citation type="submission" date="2019-10" db="EMBL/GenBank/DDBJ databases">
        <authorList>
            <consortium name="DOE Joint Genome Institute"/>
            <person name="Kuo A."/>
            <person name="Miyauchi S."/>
            <person name="Kiss E."/>
            <person name="Drula E."/>
            <person name="Kohler A."/>
            <person name="Sanchez-Garcia M."/>
            <person name="Andreopoulos B."/>
            <person name="Barry K.W."/>
            <person name="Bonito G."/>
            <person name="Buee M."/>
            <person name="Carver A."/>
            <person name="Chen C."/>
            <person name="Cichocki N."/>
            <person name="Clum A."/>
            <person name="Culley D."/>
            <person name="Crous P.W."/>
            <person name="Fauchery L."/>
            <person name="Girlanda M."/>
            <person name="Hayes R."/>
            <person name="Keri Z."/>
            <person name="LaButti K."/>
            <person name="Lipzen A."/>
            <person name="Lombard V."/>
            <person name="Magnuson J."/>
            <person name="Maillard F."/>
            <person name="Morin E."/>
            <person name="Murat C."/>
            <person name="Nolan M."/>
            <person name="Ohm R."/>
            <person name="Pangilinan J."/>
            <person name="Pereira M."/>
            <person name="Perotto S."/>
            <person name="Peter M."/>
            <person name="Riley R."/>
            <person name="Sitrit Y."/>
            <person name="Stielow B."/>
            <person name="Szollosi G."/>
            <person name="Zifcakova L."/>
            <person name="Stursova M."/>
            <person name="Spatafora J.W."/>
            <person name="Tedersoo L."/>
            <person name="Vaario L.-M."/>
            <person name="Yamada A."/>
            <person name="Yan M."/>
            <person name="Wang P."/>
            <person name="Xu J."/>
            <person name="Bruns T."/>
            <person name="Baldrian P."/>
            <person name="Vilgalys R."/>
            <person name="Henrissat B."/>
            <person name="Grigoriev I.V."/>
            <person name="Hibbett D."/>
            <person name="Nagy L.G."/>
            <person name="Martin F.M."/>
        </authorList>
    </citation>
    <scope>NUCLEOTIDE SEQUENCE</scope>
    <source>
        <strain evidence="6">BED1</strain>
    </source>
</reference>
<dbReference type="GO" id="GO:0071949">
    <property type="term" value="F:FAD binding"/>
    <property type="evidence" value="ECO:0007669"/>
    <property type="project" value="InterPro"/>
</dbReference>
<dbReference type="Gene3D" id="3.50.50.60">
    <property type="entry name" value="FAD/NAD(P)-binding domain"/>
    <property type="match status" value="1"/>
</dbReference>
<name>A0AAD4GC28_BOLED</name>
<dbReference type="InterPro" id="IPR002938">
    <property type="entry name" value="FAD-bd"/>
</dbReference>
<proteinExistence type="predicted"/>
<evidence type="ECO:0000256" key="2">
    <source>
        <dbReference type="ARBA" id="ARBA00022630"/>
    </source>
</evidence>
<keyword evidence="2" id="KW-0285">Flavoprotein</keyword>
<comment type="caution">
    <text evidence="6">The sequence shown here is derived from an EMBL/GenBank/DDBJ whole genome shotgun (WGS) entry which is preliminary data.</text>
</comment>
<evidence type="ECO:0000256" key="4">
    <source>
        <dbReference type="ARBA" id="ARBA00023002"/>
    </source>
</evidence>
<protein>
    <recommendedName>
        <fullName evidence="5">FAD-binding domain-containing protein</fullName>
    </recommendedName>
</protein>
<dbReference type="PANTHER" id="PTHR43004">
    <property type="entry name" value="TRK SYSTEM POTASSIUM UPTAKE PROTEIN"/>
    <property type="match status" value="1"/>
</dbReference>
<dbReference type="SUPFAM" id="SSF51905">
    <property type="entry name" value="FAD/NAD(P)-binding domain"/>
    <property type="match status" value="1"/>
</dbReference>